<evidence type="ECO:0000313" key="2">
    <source>
        <dbReference type="EMBL" id="KAK4651552.1"/>
    </source>
</evidence>
<protein>
    <recommendedName>
        <fullName evidence="4">Secreted protein</fullName>
    </recommendedName>
</protein>
<dbReference type="Proteomes" id="UP001323405">
    <property type="component" value="Unassembled WGS sequence"/>
</dbReference>
<evidence type="ECO:0000313" key="3">
    <source>
        <dbReference type="Proteomes" id="UP001323405"/>
    </source>
</evidence>
<name>A0ABR0G713_9PEZI</name>
<proteinExistence type="predicted"/>
<dbReference type="GeneID" id="87903864"/>
<organism evidence="2 3">
    <name type="scientific">Podospora pseudocomata</name>
    <dbReference type="NCBI Taxonomy" id="2093779"/>
    <lineage>
        <taxon>Eukaryota</taxon>
        <taxon>Fungi</taxon>
        <taxon>Dikarya</taxon>
        <taxon>Ascomycota</taxon>
        <taxon>Pezizomycotina</taxon>
        <taxon>Sordariomycetes</taxon>
        <taxon>Sordariomycetidae</taxon>
        <taxon>Sordariales</taxon>
        <taxon>Podosporaceae</taxon>
        <taxon>Podospora</taxon>
    </lineage>
</organism>
<dbReference type="EMBL" id="JAFFHA010000008">
    <property type="protein sequence ID" value="KAK4651552.1"/>
    <property type="molecule type" value="Genomic_DNA"/>
</dbReference>
<feature type="signal peptide" evidence="1">
    <location>
        <begin position="1"/>
        <end position="32"/>
    </location>
</feature>
<gene>
    <name evidence="2" type="ORF">QC762_0093900</name>
</gene>
<reference evidence="2 3" key="1">
    <citation type="journal article" date="2023" name="bioRxiv">
        <title>High-quality genome assemblies of four members of thePodospora anserinaspecies complex.</title>
        <authorList>
            <person name="Ament-Velasquez S.L."/>
            <person name="Vogan A.A."/>
            <person name="Wallerman O."/>
            <person name="Hartmann F."/>
            <person name="Gautier V."/>
            <person name="Silar P."/>
            <person name="Giraud T."/>
            <person name="Johannesson H."/>
        </authorList>
    </citation>
    <scope>NUCLEOTIDE SEQUENCE [LARGE SCALE GENOMIC DNA]</scope>
    <source>
        <strain evidence="2 3">CBS 415.72m</strain>
    </source>
</reference>
<keyword evidence="3" id="KW-1185">Reference proteome</keyword>
<sequence>MNCGIHMGKYRCMPSCWGPIVCWTVLCCAVLAYEACGRLGAHNTGGILKTPIAQPPPPMDQITVHIHSYLFVFIPEKPTVSPSGPSVTSPCVNTPFITRAR</sequence>
<feature type="chain" id="PRO_5045789790" description="Secreted protein" evidence="1">
    <location>
        <begin position="33"/>
        <end position="101"/>
    </location>
</feature>
<evidence type="ECO:0000256" key="1">
    <source>
        <dbReference type="SAM" id="SignalP"/>
    </source>
</evidence>
<accession>A0ABR0G713</accession>
<evidence type="ECO:0008006" key="4">
    <source>
        <dbReference type="Google" id="ProtNLM"/>
    </source>
</evidence>
<keyword evidence="1" id="KW-0732">Signal</keyword>
<comment type="caution">
    <text evidence="2">The sequence shown here is derived from an EMBL/GenBank/DDBJ whole genome shotgun (WGS) entry which is preliminary data.</text>
</comment>
<dbReference type="RefSeq" id="XP_062740527.1">
    <property type="nucleotide sequence ID" value="XM_062884088.1"/>
</dbReference>